<accession>A0AAU9V048</accession>
<name>A0AAU9V048_EUPED</name>
<dbReference type="Proteomes" id="UP001153954">
    <property type="component" value="Unassembled WGS sequence"/>
</dbReference>
<protein>
    <submittedName>
        <fullName evidence="1">Uncharacterized protein</fullName>
    </submittedName>
</protein>
<evidence type="ECO:0000313" key="1">
    <source>
        <dbReference type="EMBL" id="CAH2102425.1"/>
    </source>
</evidence>
<dbReference type="AlphaFoldDB" id="A0AAU9V048"/>
<gene>
    <name evidence="1" type="ORF">EEDITHA_LOCUS17059</name>
</gene>
<sequence>MPVFKNYAKFEEKTVHGDFGKTAQFHMVYVKLVHYYLTLSRSIRLGDFELFRNILPKITNLFFAFNHQNYARWTVTYRYNIMKVAETHPGLEEDFKKGFFGIKRTGKPFSRQPIDLTLEQTINADAARRLTGITHLTDSIAARQRWARSHEIPSTIVNHVLEEIGSNKKTRYFSRVTAIEHQKKLRATGKVCKIF</sequence>
<comment type="caution">
    <text evidence="1">The sequence shown here is derived from an EMBL/GenBank/DDBJ whole genome shotgun (WGS) entry which is preliminary data.</text>
</comment>
<dbReference type="PANTHER" id="PTHR47018:SF3">
    <property type="entry name" value="MYCBP-ASSOCIATED PROTEIN"/>
    <property type="match status" value="1"/>
</dbReference>
<dbReference type="EMBL" id="CAKOGL010000025">
    <property type="protein sequence ID" value="CAH2102425.1"/>
    <property type="molecule type" value="Genomic_DNA"/>
</dbReference>
<evidence type="ECO:0000313" key="2">
    <source>
        <dbReference type="Proteomes" id="UP001153954"/>
    </source>
</evidence>
<keyword evidence="2" id="KW-1185">Reference proteome</keyword>
<dbReference type="PANTHER" id="PTHR47018">
    <property type="entry name" value="CXC DOMAIN-CONTAINING PROTEIN-RELATED"/>
    <property type="match status" value="1"/>
</dbReference>
<reference evidence="1" key="1">
    <citation type="submission" date="2022-03" db="EMBL/GenBank/DDBJ databases">
        <authorList>
            <person name="Tunstrom K."/>
        </authorList>
    </citation>
    <scope>NUCLEOTIDE SEQUENCE</scope>
</reference>
<organism evidence="1 2">
    <name type="scientific">Euphydryas editha</name>
    <name type="common">Edith's checkerspot</name>
    <dbReference type="NCBI Taxonomy" id="104508"/>
    <lineage>
        <taxon>Eukaryota</taxon>
        <taxon>Metazoa</taxon>
        <taxon>Ecdysozoa</taxon>
        <taxon>Arthropoda</taxon>
        <taxon>Hexapoda</taxon>
        <taxon>Insecta</taxon>
        <taxon>Pterygota</taxon>
        <taxon>Neoptera</taxon>
        <taxon>Endopterygota</taxon>
        <taxon>Lepidoptera</taxon>
        <taxon>Glossata</taxon>
        <taxon>Ditrysia</taxon>
        <taxon>Papilionoidea</taxon>
        <taxon>Nymphalidae</taxon>
        <taxon>Nymphalinae</taxon>
        <taxon>Euphydryas</taxon>
    </lineage>
</organism>
<proteinExistence type="predicted"/>